<dbReference type="Proteomes" id="UP000079169">
    <property type="component" value="Unplaced"/>
</dbReference>
<gene>
    <name evidence="9" type="primary">LOC113473776</name>
</gene>
<dbReference type="FunFam" id="2.10.25.10:FF:000109">
    <property type="entry name" value="Notch homolog 4, [Drosophila]"/>
    <property type="match status" value="1"/>
</dbReference>
<feature type="non-terminal residue" evidence="9">
    <location>
        <position position="1"/>
    </location>
</feature>
<organism evidence="8 9">
    <name type="scientific">Diaphorina citri</name>
    <name type="common">Asian citrus psyllid</name>
    <dbReference type="NCBI Taxonomy" id="121845"/>
    <lineage>
        <taxon>Eukaryota</taxon>
        <taxon>Metazoa</taxon>
        <taxon>Ecdysozoa</taxon>
        <taxon>Arthropoda</taxon>
        <taxon>Hexapoda</taxon>
        <taxon>Insecta</taxon>
        <taxon>Pterygota</taxon>
        <taxon>Neoptera</taxon>
        <taxon>Paraneoptera</taxon>
        <taxon>Hemiptera</taxon>
        <taxon>Sternorrhyncha</taxon>
        <taxon>Psylloidea</taxon>
        <taxon>Psyllidae</taxon>
        <taxon>Diaphorininae</taxon>
        <taxon>Diaphorina</taxon>
    </lineage>
</organism>
<dbReference type="Gene3D" id="2.10.25.10">
    <property type="entry name" value="Laminin"/>
    <property type="match status" value="2"/>
</dbReference>
<keyword evidence="5" id="KW-0325">Glycoprotein</keyword>
<reference evidence="9" key="1">
    <citation type="submission" date="2025-08" db="UniProtKB">
        <authorList>
            <consortium name="RefSeq"/>
        </authorList>
    </citation>
    <scope>IDENTIFICATION</scope>
</reference>
<dbReference type="PROSITE" id="PS50026">
    <property type="entry name" value="EGF_3"/>
    <property type="match status" value="2"/>
</dbReference>
<dbReference type="Pfam" id="PF00008">
    <property type="entry name" value="EGF"/>
    <property type="match status" value="2"/>
</dbReference>
<sequence>RYTGSNCQTRINECDSSPCGNGATCIDNIKYYSCHCPYGYTGKHCTEYVDWCSSDPCFNGASCKQVLNNYQCVCAPGWTGKLCDVEMVSCKDAAIRK</sequence>
<feature type="non-terminal residue" evidence="9">
    <location>
        <position position="97"/>
    </location>
</feature>
<feature type="domain" description="EGF-like" evidence="7">
    <location>
        <begin position="10"/>
        <end position="46"/>
    </location>
</feature>
<evidence type="ECO:0000256" key="4">
    <source>
        <dbReference type="ARBA" id="ARBA00023157"/>
    </source>
</evidence>
<dbReference type="RefSeq" id="XP_026689028.1">
    <property type="nucleotide sequence ID" value="XM_026833227.1"/>
</dbReference>
<proteinExistence type="predicted"/>
<dbReference type="GeneID" id="113473776"/>
<evidence type="ECO:0000256" key="2">
    <source>
        <dbReference type="ARBA" id="ARBA00022729"/>
    </source>
</evidence>
<dbReference type="STRING" id="121845.A0A3Q0JP47"/>
<evidence type="ECO:0000256" key="1">
    <source>
        <dbReference type="ARBA" id="ARBA00022536"/>
    </source>
</evidence>
<dbReference type="GO" id="GO:0043235">
    <property type="term" value="C:receptor complex"/>
    <property type="evidence" value="ECO:0007669"/>
    <property type="project" value="TreeGrafter"/>
</dbReference>
<dbReference type="PROSITE" id="PS01186">
    <property type="entry name" value="EGF_2"/>
    <property type="match status" value="2"/>
</dbReference>
<dbReference type="PaxDb" id="121845-A0A3Q0JP47"/>
<keyword evidence="8" id="KW-1185">Reference proteome</keyword>
<dbReference type="PANTHER" id="PTHR45836">
    <property type="entry name" value="SLIT HOMOLOG"/>
    <property type="match status" value="1"/>
</dbReference>
<keyword evidence="2" id="KW-0732">Signal</keyword>
<dbReference type="InterPro" id="IPR000152">
    <property type="entry name" value="EGF-type_Asp/Asn_hydroxyl_site"/>
</dbReference>
<dbReference type="KEGG" id="dci:113473776"/>
<dbReference type="AlphaFoldDB" id="A0A3Q0JP47"/>
<dbReference type="GO" id="GO:0007219">
    <property type="term" value="P:Notch signaling pathway"/>
    <property type="evidence" value="ECO:0007669"/>
    <property type="project" value="TreeGrafter"/>
</dbReference>
<dbReference type="PANTHER" id="PTHR45836:SF23">
    <property type="entry name" value="NEUROGENIC LOCUS NOTCH HOMOLOG PROTEIN 1"/>
    <property type="match status" value="1"/>
</dbReference>
<protein>
    <submittedName>
        <fullName evidence="9">Neurogenic locus Notch protein-like</fullName>
    </submittedName>
</protein>
<keyword evidence="3" id="KW-0677">Repeat</keyword>
<dbReference type="CDD" id="cd00054">
    <property type="entry name" value="EGF_CA"/>
    <property type="match status" value="2"/>
</dbReference>
<feature type="disulfide bond" evidence="6">
    <location>
        <begin position="74"/>
        <end position="83"/>
    </location>
</feature>
<dbReference type="InterPro" id="IPR000742">
    <property type="entry name" value="EGF"/>
</dbReference>
<feature type="domain" description="EGF-like" evidence="7">
    <location>
        <begin position="48"/>
        <end position="84"/>
    </location>
</feature>
<dbReference type="GO" id="GO:0005886">
    <property type="term" value="C:plasma membrane"/>
    <property type="evidence" value="ECO:0007669"/>
    <property type="project" value="TreeGrafter"/>
</dbReference>
<keyword evidence="4 6" id="KW-1015">Disulfide bond</keyword>
<dbReference type="InterPro" id="IPR001881">
    <property type="entry name" value="EGF-like_Ca-bd_dom"/>
</dbReference>
<evidence type="ECO:0000256" key="6">
    <source>
        <dbReference type="PROSITE-ProRule" id="PRU00076"/>
    </source>
</evidence>
<evidence type="ECO:0000313" key="9">
    <source>
        <dbReference type="RefSeq" id="XP_026689028.1"/>
    </source>
</evidence>
<evidence type="ECO:0000256" key="5">
    <source>
        <dbReference type="ARBA" id="ARBA00023180"/>
    </source>
</evidence>
<evidence type="ECO:0000313" key="8">
    <source>
        <dbReference type="Proteomes" id="UP000079169"/>
    </source>
</evidence>
<dbReference type="PROSITE" id="PS00022">
    <property type="entry name" value="EGF_1"/>
    <property type="match status" value="2"/>
</dbReference>
<keyword evidence="1 6" id="KW-0245">EGF-like domain</keyword>
<dbReference type="GO" id="GO:0005509">
    <property type="term" value="F:calcium ion binding"/>
    <property type="evidence" value="ECO:0007669"/>
    <property type="project" value="InterPro"/>
</dbReference>
<dbReference type="PRINTS" id="PR00010">
    <property type="entry name" value="EGFBLOOD"/>
</dbReference>
<dbReference type="SUPFAM" id="SSF57196">
    <property type="entry name" value="EGF/Laminin"/>
    <property type="match status" value="2"/>
</dbReference>
<dbReference type="FunFam" id="2.10.25.10:FF:000122">
    <property type="entry name" value="Protein crumbs homolog 2"/>
    <property type="match status" value="1"/>
</dbReference>
<comment type="caution">
    <text evidence="6">Lacks conserved residue(s) required for the propagation of feature annotation.</text>
</comment>
<dbReference type="SMART" id="SM00181">
    <property type="entry name" value="EGF"/>
    <property type="match status" value="2"/>
</dbReference>
<evidence type="ECO:0000259" key="7">
    <source>
        <dbReference type="PROSITE" id="PS50026"/>
    </source>
</evidence>
<dbReference type="GO" id="GO:0007411">
    <property type="term" value="P:axon guidance"/>
    <property type="evidence" value="ECO:0007669"/>
    <property type="project" value="TreeGrafter"/>
</dbReference>
<dbReference type="InterPro" id="IPR051355">
    <property type="entry name" value="Notch/Slit_guidance"/>
</dbReference>
<accession>A0A3Q0JP47</accession>
<feature type="disulfide bond" evidence="6">
    <location>
        <begin position="36"/>
        <end position="45"/>
    </location>
</feature>
<evidence type="ECO:0000256" key="3">
    <source>
        <dbReference type="ARBA" id="ARBA00022737"/>
    </source>
</evidence>
<dbReference type="PROSITE" id="PS00010">
    <property type="entry name" value="ASX_HYDROXYL"/>
    <property type="match status" value="1"/>
</dbReference>
<dbReference type="GO" id="GO:0009986">
    <property type="term" value="C:cell surface"/>
    <property type="evidence" value="ECO:0007669"/>
    <property type="project" value="TreeGrafter"/>
</dbReference>
<dbReference type="SMART" id="SM00179">
    <property type="entry name" value="EGF_CA"/>
    <property type="match status" value="2"/>
</dbReference>
<name>A0A3Q0JP47_DIACI</name>